<organism evidence="2 3">
    <name type="scientific">Plastoroseomonas arctica</name>
    <dbReference type="NCBI Taxonomy" id="1509237"/>
    <lineage>
        <taxon>Bacteria</taxon>
        <taxon>Pseudomonadati</taxon>
        <taxon>Pseudomonadota</taxon>
        <taxon>Alphaproteobacteria</taxon>
        <taxon>Acetobacterales</taxon>
        <taxon>Acetobacteraceae</taxon>
        <taxon>Plastoroseomonas</taxon>
    </lineage>
</organism>
<sequence>MTLTFTNPAGVHPPAPSYSHVALVTGPGTRLVMSGQVGVTPEGTTPADAGAQIDQALANLLANLAAHDMRPHDIVKMTVFLTDAGLIGELRARRAALMQGAAPASTLLVVAALAAPQWVVEIECEAFRAG</sequence>
<dbReference type="Pfam" id="PF01042">
    <property type="entry name" value="Ribonuc_L-PSP"/>
    <property type="match status" value="1"/>
</dbReference>
<dbReference type="EMBL" id="JAAEDH010000001">
    <property type="protein sequence ID" value="MBR0653682.1"/>
    <property type="molecule type" value="Genomic_DNA"/>
</dbReference>
<protein>
    <submittedName>
        <fullName evidence="2">RidA family protein</fullName>
    </submittedName>
</protein>
<evidence type="ECO:0000313" key="3">
    <source>
        <dbReference type="Proteomes" id="UP001196068"/>
    </source>
</evidence>
<dbReference type="GO" id="GO:0019239">
    <property type="term" value="F:deaminase activity"/>
    <property type="evidence" value="ECO:0007669"/>
    <property type="project" value="TreeGrafter"/>
</dbReference>
<dbReference type="CDD" id="cd00448">
    <property type="entry name" value="YjgF_YER057c_UK114_family"/>
    <property type="match status" value="1"/>
</dbReference>
<dbReference type="SUPFAM" id="SSF55298">
    <property type="entry name" value="YjgF-like"/>
    <property type="match status" value="1"/>
</dbReference>
<comment type="similarity">
    <text evidence="1">Belongs to the RutC family.</text>
</comment>
<dbReference type="InterPro" id="IPR035959">
    <property type="entry name" value="RutC-like_sf"/>
</dbReference>
<reference evidence="2" key="2">
    <citation type="journal article" date="2021" name="Syst. Appl. Microbiol.">
        <title>Roseomonas hellenica sp. nov., isolated from roots of wild-growing Alkanna tinctoria.</title>
        <authorList>
            <person name="Rat A."/>
            <person name="Naranjo H.D."/>
            <person name="Lebbe L."/>
            <person name="Cnockaert M."/>
            <person name="Krigas N."/>
            <person name="Grigoriadou K."/>
            <person name="Maloupa E."/>
            <person name="Willems A."/>
        </authorList>
    </citation>
    <scope>NUCLEOTIDE SEQUENCE</scope>
    <source>
        <strain evidence="2">LMG 28251</strain>
    </source>
</reference>
<gene>
    <name evidence="2" type="ORF">GXW79_01180</name>
</gene>
<dbReference type="Proteomes" id="UP001196068">
    <property type="component" value="Unassembled WGS sequence"/>
</dbReference>
<dbReference type="InterPro" id="IPR006175">
    <property type="entry name" value="YjgF/YER057c/UK114"/>
</dbReference>
<name>A0AAF1KQX2_9PROT</name>
<keyword evidence="3" id="KW-1185">Reference proteome</keyword>
<dbReference type="AlphaFoldDB" id="A0AAF1KQX2"/>
<dbReference type="PANTHER" id="PTHR11803:SF58">
    <property type="entry name" value="PROTEIN HMF1-RELATED"/>
    <property type="match status" value="1"/>
</dbReference>
<comment type="caution">
    <text evidence="2">The sequence shown here is derived from an EMBL/GenBank/DDBJ whole genome shotgun (WGS) entry which is preliminary data.</text>
</comment>
<dbReference type="Gene3D" id="3.30.1330.40">
    <property type="entry name" value="RutC-like"/>
    <property type="match status" value="1"/>
</dbReference>
<proteinExistence type="inferred from homology"/>
<dbReference type="GO" id="GO:0005829">
    <property type="term" value="C:cytosol"/>
    <property type="evidence" value="ECO:0007669"/>
    <property type="project" value="TreeGrafter"/>
</dbReference>
<dbReference type="RefSeq" id="WP_211872374.1">
    <property type="nucleotide sequence ID" value="NZ_JAAEDH010000001.1"/>
</dbReference>
<reference evidence="2" key="1">
    <citation type="submission" date="2020-01" db="EMBL/GenBank/DDBJ databases">
        <authorList>
            <person name="Rat A."/>
        </authorList>
    </citation>
    <scope>NUCLEOTIDE SEQUENCE</scope>
    <source>
        <strain evidence="2">LMG 28251</strain>
    </source>
</reference>
<accession>A0AAF1KQX2</accession>
<evidence type="ECO:0000313" key="2">
    <source>
        <dbReference type="EMBL" id="MBR0653682.1"/>
    </source>
</evidence>
<evidence type="ECO:0000256" key="1">
    <source>
        <dbReference type="ARBA" id="ARBA00010552"/>
    </source>
</evidence>
<dbReference type="PANTHER" id="PTHR11803">
    <property type="entry name" value="2-IMINOBUTANOATE/2-IMINOPROPANOATE DEAMINASE RIDA"/>
    <property type="match status" value="1"/>
</dbReference>